<evidence type="ECO:0000256" key="1">
    <source>
        <dbReference type="SAM" id="Phobius"/>
    </source>
</evidence>
<dbReference type="AlphaFoldDB" id="A0A0S2LVK5"/>
<name>A0A0S2LVK5_9MICC</name>
<sequence length="196" mass="20517">MRDEQAREARIINRLNVRETRSSRAVVSIAVAAVLLVAALWLALELVLSTTQNAPVLMSPAELAQRLASLATQTVPGALVAVGVAAALLGIFLLAMAVLPGTKARQVIANNRSAVVVDNAVLASALSRTARTAARLAPEQVATSVGRKRIDVSVHPSSGRVVDTEHIRESVAREVTFYGLRKPLAVGVTTSTAVGS</sequence>
<organism evidence="2 3">
    <name type="scientific">Arthrobacter alpinus</name>
    <dbReference type="NCBI Taxonomy" id="656366"/>
    <lineage>
        <taxon>Bacteria</taxon>
        <taxon>Bacillati</taxon>
        <taxon>Actinomycetota</taxon>
        <taxon>Actinomycetes</taxon>
        <taxon>Micrococcales</taxon>
        <taxon>Micrococcaceae</taxon>
        <taxon>Arthrobacter</taxon>
    </lineage>
</organism>
<keyword evidence="1" id="KW-0812">Transmembrane</keyword>
<protein>
    <recommendedName>
        <fullName evidence="4">DNA/RNA endonuclease G</fullName>
    </recommendedName>
</protein>
<dbReference type="OrthoDB" id="4953751at2"/>
<feature type="transmembrane region" description="Helical" evidence="1">
    <location>
        <begin position="78"/>
        <end position="99"/>
    </location>
</feature>
<proteinExistence type="predicted"/>
<reference evidence="2 3" key="2">
    <citation type="journal article" date="2016" name="J. Biotechnol.">
        <title>Complete genome sequence of Arthrobacter alpinus ERGS4:06, a yellow pigmented bacterium tolerant to cold and radiations isolated from Sikkim Himalaya.</title>
        <authorList>
            <person name="Kumar R."/>
            <person name="Singh D."/>
            <person name="Swarnkar M.K."/>
            <person name="Singh A.K."/>
            <person name="Kumar S."/>
        </authorList>
    </citation>
    <scope>NUCLEOTIDE SEQUENCE [LARGE SCALE GENOMIC DNA]</scope>
    <source>
        <strain evidence="2 3">ERGS4:06</strain>
    </source>
</reference>
<evidence type="ECO:0000313" key="2">
    <source>
        <dbReference type="EMBL" id="ALO65272.1"/>
    </source>
</evidence>
<keyword evidence="1" id="KW-1133">Transmembrane helix</keyword>
<gene>
    <name evidence="2" type="ORF">AS189_00690</name>
</gene>
<dbReference type="RefSeq" id="WP_062285551.1">
    <property type="nucleotide sequence ID" value="NZ_CP013200.1"/>
</dbReference>
<keyword evidence="1" id="KW-0472">Membrane</keyword>
<evidence type="ECO:0000313" key="3">
    <source>
        <dbReference type="Proteomes" id="UP000059574"/>
    </source>
</evidence>
<dbReference type="EMBL" id="CP013200">
    <property type="protein sequence ID" value="ALO65272.1"/>
    <property type="molecule type" value="Genomic_DNA"/>
</dbReference>
<dbReference type="Proteomes" id="UP000059574">
    <property type="component" value="Chromosome"/>
</dbReference>
<evidence type="ECO:0008006" key="4">
    <source>
        <dbReference type="Google" id="ProtNLM"/>
    </source>
</evidence>
<accession>A0A0S2LVK5</accession>
<reference evidence="3" key="1">
    <citation type="submission" date="2015-11" db="EMBL/GenBank/DDBJ databases">
        <authorList>
            <person name="Kumar R."/>
            <person name="Singh D."/>
            <person name="Swarnkar M.K."/>
            <person name="Singh A.K."/>
            <person name="Kumar S."/>
        </authorList>
    </citation>
    <scope>NUCLEOTIDE SEQUENCE [LARGE SCALE GENOMIC DNA]</scope>
    <source>
        <strain evidence="3">ERGS4:06</strain>
    </source>
</reference>
<feature type="transmembrane region" description="Helical" evidence="1">
    <location>
        <begin position="25"/>
        <end position="44"/>
    </location>
</feature>